<evidence type="ECO:0000313" key="1">
    <source>
        <dbReference type="EMBL" id="SFW26802.1"/>
    </source>
</evidence>
<dbReference type="Gene3D" id="1.10.150.400">
    <property type="match status" value="1"/>
</dbReference>
<proteinExistence type="predicted"/>
<sequence length="436" mass="49516">MNDEFSPLRHNSPPQDELTVKMLHEVSRNDHSATSFKMWDTLVLMPFSRNEDIFLFMEEDFAMFSTGSKTFSELRIEAQKAAEKKYALKSNVTLEKIYDIFMKISGLPPTAREKLMTRECDLVEHFAFPRKMGKLLFDKAKDCRHKVIIVSDSYYPRDVVVKVLCNCGYGSYDAIVIPAEQNIPDSAGSAYLDAVIKKSGTSAGNILHIGGNFTNDVEAPIVRGMRSLMLQPVLQLMVKSGRLRGYVEEEHLYDIDEDKFMALRCAFALYAAYGFDIPQTKAPKSDFCGDDHMIGFIVLGPLGFIEDFEPENDQQKALIEGMKNNKGIMDGKRDFEEMLDFHFGDFLGKYGGEGCQLPLKFLELHSYIGDRNKIIPYLSDNVKKKWSKAASEPKLAPVHTETVKKNALQKLADKLFPEGTRVREMSEGVLHRKKRK</sequence>
<dbReference type="EMBL" id="FPIP01000003">
    <property type="protein sequence ID" value="SFW26802.1"/>
    <property type="molecule type" value="Genomic_DNA"/>
</dbReference>
<dbReference type="InterPro" id="IPR023214">
    <property type="entry name" value="HAD_sf"/>
</dbReference>
<reference evidence="1 2" key="1">
    <citation type="submission" date="2016-11" db="EMBL/GenBank/DDBJ databases">
        <authorList>
            <person name="Jaros S."/>
            <person name="Januszkiewicz K."/>
            <person name="Wedrychowicz H."/>
        </authorList>
    </citation>
    <scope>NUCLEOTIDE SEQUENCE [LARGE SCALE GENOMIC DNA]</scope>
    <source>
        <strain evidence="1 2">YL228</strain>
    </source>
</reference>
<dbReference type="Gene3D" id="3.40.50.1000">
    <property type="entry name" value="HAD superfamily/HAD-like"/>
    <property type="match status" value="1"/>
</dbReference>
<gene>
    <name evidence="1" type="ORF">SAMN02910280_1389</name>
</gene>
<accession>A0A1K1MUD0</accession>
<dbReference type="RefSeq" id="WP_072299739.1">
    <property type="nucleotide sequence ID" value="NZ_FPIP01000003.1"/>
</dbReference>
<organism evidence="1 2">
    <name type="scientific">Ruminococcus flavefaciens</name>
    <dbReference type="NCBI Taxonomy" id="1265"/>
    <lineage>
        <taxon>Bacteria</taxon>
        <taxon>Bacillati</taxon>
        <taxon>Bacillota</taxon>
        <taxon>Clostridia</taxon>
        <taxon>Eubacteriales</taxon>
        <taxon>Oscillospiraceae</taxon>
        <taxon>Ruminococcus</taxon>
    </lineage>
</organism>
<dbReference type="AlphaFoldDB" id="A0A1K1MUD0"/>
<name>A0A1K1MUD0_RUMFL</name>
<protein>
    <submittedName>
        <fullName evidence="1">Uncharacterized protein</fullName>
    </submittedName>
</protein>
<dbReference type="Proteomes" id="UP000183461">
    <property type="component" value="Unassembled WGS sequence"/>
</dbReference>
<evidence type="ECO:0000313" key="2">
    <source>
        <dbReference type="Proteomes" id="UP000183461"/>
    </source>
</evidence>